<dbReference type="EMBL" id="CCBN010000007">
    <property type="protein sequence ID" value="CDO54238.1"/>
    <property type="molecule type" value="Genomic_DNA"/>
</dbReference>
<keyword evidence="8" id="KW-0326">Glycosidase</keyword>
<dbReference type="EC" id="3.2.1.4" evidence="3 10"/>
<dbReference type="AlphaFoldDB" id="A0A0J9XBN8"/>
<dbReference type="GO" id="GO:0030248">
    <property type="term" value="F:cellulose binding"/>
    <property type="evidence" value="ECO:0007669"/>
    <property type="project" value="InterPro"/>
</dbReference>
<dbReference type="SMART" id="SM00236">
    <property type="entry name" value="fCBD"/>
    <property type="match status" value="1"/>
</dbReference>
<dbReference type="InterPro" id="IPR035971">
    <property type="entry name" value="CBD_sf"/>
</dbReference>
<feature type="domain" description="CBM1" evidence="13">
    <location>
        <begin position="19"/>
        <end position="55"/>
    </location>
</feature>
<sequence length="506" mass="52529">MLLKSVTVSAIISLAAAQSCAPLYYQCGGENWNGTTCCEAGSYCKAQNSYYHQCVADEATADISGNNTIAVSQTTGLNTTAVAVQTSVAAQTSVVENNNWNSTLAVPHIPSVKDHKHKHTVFVTKSAPGKGTVTFKKPVKSTPPTHRHKHHHSAHFNTSLVESVIAPSPIYESSVNASTPIYSTAEQSSVVESVSSEADASTVPSSTSEQIQFSTFVSEETPVSTSSFVDATSVIAVPVSSAESVSSAAVSISSAEPVSSADSIAAAPSSSSVAPAPVASKSPVNSADNELTFTPIAGGKSGTGKTTRYWDCCKPSCSWSGKADVSSPVAACKADGKTISDVNDQSGCNGGDSYMCSNQQPFALNSTLAFGFVAASMVGYGESNMCCTCVLLTFNDGPVAGKQMVAQVTNTGSDLSSNHFDIAMPGGGFGIFSQGCPNQWNSPASNWGQTYGGVSSASECSNLPSELQTGCDWRWDFLENADNPSVSFVEIECPSQITDITGCKRN</sequence>
<keyword evidence="6" id="KW-0136">Cellulose degradation</keyword>
<dbReference type="InterPro" id="IPR036908">
    <property type="entry name" value="RlpA-like_sf"/>
</dbReference>
<evidence type="ECO:0000256" key="6">
    <source>
        <dbReference type="ARBA" id="ARBA00023001"/>
    </source>
</evidence>
<evidence type="ECO:0000256" key="7">
    <source>
        <dbReference type="ARBA" id="ARBA00023277"/>
    </source>
</evidence>
<name>A0A0J9XBN8_GEOCN</name>
<accession>A0A0J9XBN8</accession>
<evidence type="ECO:0000256" key="8">
    <source>
        <dbReference type="ARBA" id="ARBA00023295"/>
    </source>
</evidence>
<keyword evidence="15" id="KW-1185">Reference proteome</keyword>
<dbReference type="Pfam" id="PF00734">
    <property type="entry name" value="CBM_1"/>
    <property type="match status" value="1"/>
</dbReference>
<reference evidence="14" key="1">
    <citation type="submission" date="2014-03" db="EMBL/GenBank/DDBJ databases">
        <authorList>
            <person name="Casaregola S."/>
        </authorList>
    </citation>
    <scope>NUCLEOTIDE SEQUENCE [LARGE SCALE GENOMIC DNA]</scope>
    <source>
        <strain evidence="14">CLIB 918</strain>
    </source>
</reference>
<evidence type="ECO:0000256" key="5">
    <source>
        <dbReference type="ARBA" id="ARBA00022801"/>
    </source>
</evidence>
<organism evidence="14 15">
    <name type="scientific">Geotrichum candidum</name>
    <name type="common">Oospora lactis</name>
    <name type="synonym">Dipodascus geotrichum</name>
    <dbReference type="NCBI Taxonomy" id="1173061"/>
    <lineage>
        <taxon>Eukaryota</taxon>
        <taxon>Fungi</taxon>
        <taxon>Dikarya</taxon>
        <taxon>Ascomycota</taxon>
        <taxon>Saccharomycotina</taxon>
        <taxon>Dipodascomycetes</taxon>
        <taxon>Dipodascales</taxon>
        <taxon>Dipodascaceae</taxon>
        <taxon>Geotrichum</taxon>
    </lineage>
</organism>
<protein>
    <recommendedName>
        <fullName evidence="3 10">Cellulase</fullName>
        <ecNumber evidence="3 10">3.2.1.4</ecNumber>
    </recommendedName>
</protein>
<dbReference type="OrthoDB" id="3978949at2759"/>
<evidence type="ECO:0000256" key="3">
    <source>
        <dbReference type="ARBA" id="ARBA00012601"/>
    </source>
</evidence>
<dbReference type="PANTHER" id="PTHR39730:SF1">
    <property type="entry name" value="ENDOGLUCANASE 1"/>
    <property type="match status" value="1"/>
</dbReference>
<comment type="similarity">
    <text evidence="2">Belongs to the glycosyl hydrolase 45 (cellulase K) family.</text>
</comment>
<dbReference type="PROSITE" id="PS51257">
    <property type="entry name" value="PROKAR_LIPOPROTEIN"/>
    <property type="match status" value="1"/>
</dbReference>
<dbReference type="PANTHER" id="PTHR39730">
    <property type="entry name" value="ENDOGLUCANASE 1"/>
    <property type="match status" value="1"/>
</dbReference>
<evidence type="ECO:0000256" key="1">
    <source>
        <dbReference type="ARBA" id="ARBA00000966"/>
    </source>
</evidence>
<comment type="catalytic activity">
    <reaction evidence="1 10">
        <text>Endohydrolysis of (1-&gt;4)-beta-D-glucosidic linkages in cellulose, lichenin and cereal beta-D-glucans.</text>
        <dbReference type="EC" id="3.2.1.4"/>
    </reaction>
</comment>
<proteinExistence type="inferred from homology"/>
<feature type="signal peptide" evidence="12">
    <location>
        <begin position="1"/>
        <end position="17"/>
    </location>
</feature>
<dbReference type="Proteomes" id="UP000242525">
    <property type="component" value="Unassembled WGS sequence"/>
</dbReference>
<dbReference type="SUPFAM" id="SSF57180">
    <property type="entry name" value="Cellulose-binding domain"/>
    <property type="match status" value="1"/>
</dbReference>
<dbReference type="Gene3D" id="2.40.40.10">
    <property type="entry name" value="RlpA-like domain"/>
    <property type="match status" value="1"/>
</dbReference>
<dbReference type="Pfam" id="PF02015">
    <property type="entry name" value="Glyco_hydro_45"/>
    <property type="match status" value="1"/>
</dbReference>
<dbReference type="PROSITE" id="PS51164">
    <property type="entry name" value="CBM1_2"/>
    <property type="match status" value="1"/>
</dbReference>
<dbReference type="GO" id="GO:0008810">
    <property type="term" value="F:cellulase activity"/>
    <property type="evidence" value="ECO:0007669"/>
    <property type="project" value="UniProtKB-EC"/>
</dbReference>
<evidence type="ECO:0000259" key="13">
    <source>
        <dbReference type="PROSITE" id="PS51164"/>
    </source>
</evidence>
<evidence type="ECO:0000313" key="14">
    <source>
        <dbReference type="EMBL" id="CDO54238.1"/>
    </source>
</evidence>
<keyword evidence="9" id="KW-0624">Polysaccharide degradation</keyword>
<evidence type="ECO:0000256" key="12">
    <source>
        <dbReference type="SAM" id="SignalP"/>
    </source>
</evidence>
<evidence type="ECO:0000256" key="9">
    <source>
        <dbReference type="ARBA" id="ARBA00023326"/>
    </source>
</evidence>
<evidence type="ECO:0000256" key="4">
    <source>
        <dbReference type="ARBA" id="ARBA00022729"/>
    </source>
</evidence>
<dbReference type="PROSITE" id="PS01140">
    <property type="entry name" value="GLYCOSYL_HYDROL_F45"/>
    <property type="match status" value="1"/>
</dbReference>
<feature type="active site" description="Nucleophile" evidence="10">
    <location>
        <position position="311"/>
    </location>
</feature>
<evidence type="ECO:0000256" key="2">
    <source>
        <dbReference type="ARBA" id="ARBA00007793"/>
    </source>
</evidence>
<evidence type="ECO:0000256" key="10">
    <source>
        <dbReference type="PROSITE-ProRule" id="PRU10069"/>
    </source>
</evidence>
<evidence type="ECO:0000313" key="15">
    <source>
        <dbReference type="Proteomes" id="UP000242525"/>
    </source>
</evidence>
<dbReference type="PROSITE" id="PS00562">
    <property type="entry name" value="CBM1_1"/>
    <property type="match status" value="1"/>
</dbReference>
<feature type="region of interest" description="Disordered" evidence="11">
    <location>
        <begin position="133"/>
        <end position="156"/>
    </location>
</feature>
<feature type="chain" id="PRO_5005325601" description="Cellulase" evidence="12">
    <location>
        <begin position="18"/>
        <end position="506"/>
    </location>
</feature>
<dbReference type="STRING" id="1173061.A0A0J9XBN8"/>
<comment type="caution">
    <text evidence="14">The sequence shown here is derived from an EMBL/GenBank/DDBJ whole genome shotgun (WGS) entry which is preliminary data.</text>
</comment>
<evidence type="ECO:0000256" key="11">
    <source>
        <dbReference type="SAM" id="MobiDB-lite"/>
    </source>
</evidence>
<keyword evidence="4 12" id="KW-0732">Signal</keyword>
<gene>
    <name evidence="14" type="ORF">BN980_GECA07s01418g</name>
</gene>
<dbReference type="SUPFAM" id="SSF50685">
    <property type="entry name" value="Barwin-like endoglucanases"/>
    <property type="match status" value="1"/>
</dbReference>
<keyword evidence="5" id="KW-0378">Hydrolase</keyword>
<feature type="compositionally biased region" description="Basic residues" evidence="11">
    <location>
        <begin position="145"/>
        <end position="154"/>
    </location>
</feature>
<dbReference type="GO" id="GO:0030245">
    <property type="term" value="P:cellulose catabolic process"/>
    <property type="evidence" value="ECO:0007669"/>
    <property type="project" value="UniProtKB-KW"/>
</dbReference>
<dbReference type="InterPro" id="IPR000334">
    <property type="entry name" value="Glyco_hydro_45"/>
</dbReference>
<keyword evidence="7" id="KW-0119">Carbohydrate metabolism</keyword>
<dbReference type="InterPro" id="IPR052288">
    <property type="entry name" value="GH45_Enzymes"/>
</dbReference>
<dbReference type="InterPro" id="IPR000254">
    <property type="entry name" value="CBD"/>
</dbReference>
<dbReference type="GO" id="GO:0005576">
    <property type="term" value="C:extracellular region"/>
    <property type="evidence" value="ECO:0007669"/>
    <property type="project" value="InterPro"/>
</dbReference>